<dbReference type="EMBL" id="MBFR01000108">
    <property type="protein sequence ID" value="PVU93910.1"/>
    <property type="molecule type" value="Genomic_DNA"/>
</dbReference>
<evidence type="ECO:0000256" key="1">
    <source>
        <dbReference type="SAM" id="SignalP"/>
    </source>
</evidence>
<organism evidence="2 3">
    <name type="scientific">Smittium simulii</name>
    <dbReference type="NCBI Taxonomy" id="133385"/>
    <lineage>
        <taxon>Eukaryota</taxon>
        <taxon>Fungi</taxon>
        <taxon>Fungi incertae sedis</taxon>
        <taxon>Zoopagomycota</taxon>
        <taxon>Kickxellomycotina</taxon>
        <taxon>Harpellomycetes</taxon>
        <taxon>Harpellales</taxon>
        <taxon>Legeriomycetaceae</taxon>
        <taxon>Smittium</taxon>
    </lineage>
</organism>
<reference evidence="2 3" key="1">
    <citation type="journal article" date="2018" name="MBio">
        <title>Comparative Genomics Reveals the Core Gene Toolbox for the Fungus-Insect Symbiosis.</title>
        <authorList>
            <person name="Wang Y."/>
            <person name="Stata M."/>
            <person name="Wang W."/>
            <person name="Stajich J.E."/>
            <person name="White M.M."/>
            <person name="Moncalvo J.M."/>
        </authorList>
    </citation>
    <scope>NUCLEOTIDE SEQUENCE [LARGE SCALE GENOMIC DNA]</scope>
    <source>
        <strain evidence="2 3">SWE-8-4</strain>
    </source>
</reference>
<keyword evidence="3" id="KW-1185">Reference proteome</keyword>
<dbReference type="Proteomes" id="UP000245383">
    <property type="component" value="Unassembled WGS sequence"/>
</dbReference>
<feature type="chain" id="PRO_5015415144" evidence="1">
    <location>
        <begin position="23"/>
        <end position="191"/>
    </location>
</feature>
<sequence>MRVFSITAFFVSYCALLMPLNAETTYLPTRAAIDKRQNIRTSFPDTEFMIKERIKNCEGVFKMQTVDQMDKFKLLNKTVVRSVNYSNNDFQTLKRLIKNSSSQDYSSMICFKNVCDLYFDCVVKFGNCNNKLASELNLAASKFETFKNKKQEIYDYVSGVGIDNKDSYKNEITHTLQNIIPIYQIEALKFV</sequence>
<name>A0A2T9YNJ1_9FUNG</name>
<evidence type="ECO:0000313" key="2">
    <source>
        <dbReference type="EMBL" id="PVU93910.1"/>
    </source>
</evidence>
<accession>A0A2T9YNJ1</accession>
<dbReference type="AlphaFoldDB" id="A0A2T9YNJ1"/>
<gene>
    <name evidence="2" type="ORF">BB561_002951</name>
</gene>
<comment type="caution">
    <text evidence="2">The sequence shown here is derived from an EMBL/GenBank/DDBJ whole genome shotgun (WGS) entry which is preliminary data.</text>
</comment>
<keyword evidence="1" id="KW-0732">Signal</keyword>
<protein>
    <submittedName>
        <fullName evidence="2">Uncharacterized protein</fullName>
    </submittedName>
</protein>
<proteinExistence type="predicted"/>
<evidence type="ECO:0000313" key="3">
    <source>
        <dbReference type="Proteomes" id="UP000245383"/>
    </source>
</evidence>
<feature type="signal peptide" evidence="1">
    <location>
        <begin position="1"/>
        <end position="22"/>
    </location>
</feature>